<evidence type="ECO:0000256" key="3">
    <source>
        <dbReference type="ARBA" id="ARBA00022801"/>
    </source>
</evidence>
<comment type="similarity">
    <text evidence="5">Belongs to the creatininase superfamily.</text>
</comment>
<dbReference type="GO" id="GO:0009231">
    <property type="term" value="P:riboflavin biosynthetic process"/>
    <property type="evidence" value="ECO:0007669"/>
    <property type="project" value="TreeGrafter"/>
</dbReference>
<evidence type="ECO:0000313" key="7">
    <source>
        <dbReference type="Proteomes" id="UP000019678"/>
    </source>
</evidence>
<dbReference type="EMBL" id="ASRX01000116">
    <property type="protein sequence ID" value="EYF00337.1"/>
    <property type="molecule type" value="Genomic_DNA"/>
</dbReference>
<reference evidence="6 7" key="1">
    <citation type="submission" date="2013-05" db="EMBL/GenBank/DDBJ databases">
        <title>Genome assembly of Chondromyces apiculatus DSM 436.</title>
        <authorList>
            <person name="Sharma G."/>
            <person name="Khatri I."/>
            <person name="Kaur C."/>
            <person name="Mayilraj S."/>
            <person name="Subramanian S."/>
        </authorList>
    </citation>
    <scope>NUCLEOTIDE SEQUENCE [LARGE SCALE GENOMIC DNA]</scope>
    <source>
        <strain evidence="6 7">DSM 436</strain>
    </source>
</reference>
<gene>
    <name evidence="6" type="ORF">CAP_0949</name>
</gene>
<comment type="cofactor">
    <cofactor evidence="1">
        <name>Zn(2+)</name>
        <dbReference type="ChEBI" id="CHEBI:29105"/>
    </cofactor>
</comment>
<dbReference type="eggNOG" id="COG1402">
    <property type="taxonomic scope" value="Bacteria"/>
</dbReference>
<dbReference type="Gene3D" id="3.40.50.10310">
    <property type="entry name" value="Creatininase"/>
    <property type="match status" value="1"/>
</dbReference>
<dbReference type="GO" id="GO:0016811">
    <property type="term" value="F:hydrolase activity, acting on carbon-nitrogen (but not peptide) bonds, in linear amides"/>
    <property type="evidence" value="ECO:0007669"/>
    <property type="project" value="TreeGrafter"/>
</dbReference>
<accession>A0A017SU78</accession>
<evidence type="ECO:0000313" key="6">
    <source>
        <dbReference type="EMBL" id="EYF00337.1"/>
    </source>
</evidence>
<dbReference type="Proteomes" id="UP000019678">
    <property type="component" value="Unassembled WGS sequence"/>
</dbReference>
<comment type="caution">
    <text evidence="6">The sequence shown here is derived from an EMBL/GenBank/DDBJ whole genome shotgun (WGS) entry which is preliminary data.</text>
</comment>
<dbReference type="SUPFAM" id="SSF102215">
    <property type="entry name" value="Creatininase"/>
    <property type="match status" value="1"/>
</dbReference>
<keyword evidence="4" id="KW-0862">Zinc</keyword>
<dbReference type="PANTHER" id="PTHR35005">
    <property type="entry name" value="3-DEHYDRO-SCYLLO-INOSOSE HYDROLASE"/>
    <property type="match status" value="1"/>
</dbReference>
<evidence type="ECO:0000256" key="2">
    <source>
        <dbReference type="ARBA" id="ARBA00022723"/>
    </source>
</evidence>
<keyword evidence="7" id="KW-1185">Reference proteome</keyword>
<proteinExistence type="inferred from homology"/>
<dbReference type="AlphaFoldDB" id="A0A017SU78"/>
<dbReference type="InterPro" id="IPR003785">
    <property type="entry name" value="Creatininase/forma_Hydrolase"/>
</dbReference>
<dbReference type="Pfam" id="PF02633">
    <property type="entry name" value="Creatininase"/>
    <property type="match status" value="1"/>
</dbReference>
<evidence type="ECO:0000256" key="5">
    <source>
        <dbReference type="ARBA" id="ARBA00024029"/>
    </source>
</evidence>
<dbReference type="GO" id="GO:0046872">
    <property type="term" value="F:metal ion binding"/>
    <property type="evidence" value="ECO:0007669"/>
    <property type="project" value="UniProtKB-KW"/>
</dbReference>
<name>A0A017SU78_9BACT</name>
<dbReference type="STRING" id="1192034.CAP_0949"/>
<organism evidence="6 7">
    <name type="scientific">Chondromyces apiculatus DSM 436</name>
    <dbReference type="NCBI Taxonomy" id="1192034"/>
    <lineage>
        <taxon>Bacteria</taxon>
        <taxon>Pseudomonadati</taxon>
        <taxon>Myxococcota</taxon>
        <taxon>Polyangia</taxon>
        <taxon>Polyangiales</taxon>
        <taxon>Polyangiaceae</taxon>
        <taxon>Chondromyces</taxon>
    </lineage>
</organism>
<dbReference type="PANTHER" id="PTHR35005:SF1">
    <property type="entry name" value="2-AMINO-5-FORMYLAMINO-6-RIBOSYLAMINOPYRIMIDIN-4(3H)-ONE 5'-MONOPHOSPHATE DEFORMYLASE"/>
    <property type="match status" value="1"/>
</dbReference>
<sequence>MRSTMQGEVEDGAELRLARLTTEALDRVLKGKAPCAALVPVGSVEPHGPHLPLGTDTVIGEAAALRAARRLRSAGVEALLAPSVGYGVTDFAAGFAGALSVPAAALSAFLRAVVEAHLAAGFVHVCLVNNHLEPAHDAAVRGAIAGLPEGRASVACPLTRRWGRTLGDEFRSGACHAGRYETSLVLAAAPEEVRRDLARALPDLDISLSVGIKAGKHTFQAMGMDAAYTGAPGAASAEEGAALLDRLAEMIATEVSEGLAALKTLANGEGCGGAHSG</sequence>
<evidence type="ECO:0000256" key="1">
    <source>
        <dbReference type="ARBA" id="ARBA00001947"/>
    </source>
</evidence>
<evidence type="ECO:0000256" key="4">
    <source>
        <dbReference type="ARBA" id="ARBA00022833"/>
    </source>
</evidence>
<keyword evidence="3 6" id="KW-0378">Hydrolase</keyword>
<protein>
    <submittedName>
        <fullName evidence="6">Creatinine amidohydrolase</fullName>
    </submittedName>
</protein>
<keyword evidence="2" id="KW-0479">Metal-binding</keyword>
<dbReference type="InterPro" id="IPR024087">
    <property type="entry name" value="Creatininase-like_sf"/>
</dbReference>